<dbReference type="Proteomes" id="UP000887579">
    <property type="component" value="Unplaced"/>
</dbReference>
<dbReference type="WBParaSite" id="ES5_v2.g16337.t1">
    <property type="protein sequence ID" value="ES5_v2.g16337.t1"/>
    <property type="gene ID" value="ES5_v2.g16337"/>
</dbReference>
<sequence>MFYSKIAICCFVTVFFGGIASQQPDCSLPKSSGNGKDAVQKFYYNSEWHTCFGFKYTGKGGNENKFSTYSECMGKCAPLDGTACSGKSLSKSPLNDPAFDCDMAKCPKGYKCIYGTRPECCEAKEYDAFQAAAADNCPDGSKSGGSNENGYFTATYGETCNDLVCQKGMKCVQVKKYFAKCCGGK</sequence>
<evidence type="ECO:0000313" key="2">
    <source>
        <dbReference type="WBParaSite" id="ES5_v2.g16337.t1"/>
    </source>
</evidence>
<accession>A0AC34FHN3</accession>
<proteinExistence type="predicted"/>
<name>A0AC34FHN3_9BILA</name>
<evidence type="ECO:0000313" key="1">
    <source>
        <dbReference type="Proteomes" id="UP000887579"/>
    </source>
</evidence>
<reference evidence="2" key="1">
    <citation type="submission" date="2022-11" db="UniProtKB">
        <authorList>
            <consortium name="WormBaseParasite"/>
        </authorList>
    </citation>
    <scope>IDENTIFICATION</scope>
</reference>
<protein>
    <submittedName>
        <fullName evidence="2">BPTI/Kunitz inhibitor domain-containing protein</fullName>
    </submittedName>
</protein>
<organism evidence="1 2">
    <name type="scientific">Panagrolaimus sp. ES5</name>
    <dbReference type="NCBI Taxonomy" id="591445"/>
    <lineage>
        <taxon>Eukaryota</taxon>
        <taxon>Metazoa</taxon>
        <taxon>Ecdysozoa</taxon>
        <taxon>Nematoda</taxon>
        <taxon>Chromadorea</taxon>
        <taxon>Rhabditida</taxon>
        <taxon>Tylenchina</taxon>
        <taxon>Panagrolaimomorpha</taxon>
        <taxon>Panagrolaimoidea</taxon>
        <taxon>Panagrolaimidae</taxon>
        <taxon>Panagrolaimus</taxon>
    </lineage>
</organism>